<name>A0A1L6MXJ9_9BACT</name>
<dbReference type="AlphaFoldDB" id="A0A1L6MXJ9"/>
<evidence type="ECO:0000313" key="2">
    <source>
        <dbReference type="Proteomes" id="UP000185544"/>
    </source>
</evidence>
<protein>
    <submittedName>
        <fullName evidence="1">Uncharacterized protein</fullName>
    </submittedName>
</protein>
<dbReference type="KEGG" id="pabo:BCY86_05815"/>
<gene>
    <name evidence="1" type="ORF">BCY86_05815</name>
</gene>
<organism evidence="1 2">
    <name type="scientific">Pajaroellobacter abortibovis</name>
    <dbReference type="NCBI Taxonomy" id="1882918"/>
    <lineage>
        <taxon>Bacteria</taxon>
        <taxon>Pseudomonadati</taxon>
        <taxon>Myxococcota</taxon>
        <taxon>Polyangia</taxon>
        <taxon>Polyangiales</taxon>
        <taxon>Polyangiaceae</taxon>
    </lineage>
</organism>
<evidence type="ECO:0000313" key="1">
    <source>
        <dbReference type="EMBL" id="APS00254.1"/>
    </source>
</evidence>
<sequence>MLINVFQFLQEEGYYQEDPLDELKSRIDFARLDFLNSSKSLVIKRRKDIMRGHIWCEGGHNQLVWSRSSRFRRSVGCISVLAGIGVRGEALGKDTWGWEEG</sequence>
<dbReference type="EMBL" id="CP016908">
    <property type="protein sequence ID" value="APS00254.1"/>
    <property type="molecule type" value="Genomic_DNA"/>
</dbReference>
<keyword evidence="2" id="KW-1185">Reference proteome</keyword>
<dbReference type="STRING" id="1882918.BCY86_05815"/>
<dbReference type="Proteomes" id="UP000185544">
    <property type="component" value="Chromosome"/>
</dbReference>
<proteinExistence type="predicted"/>
<reference evidence="1 2" key="1">
    <citation type="submission" date="2016-08" db="EMBL/GenBank/DDBJ databases">
        <title>Identification and validation of antigenic proteins from Pajaroellobacter abortibovis using de-novo genome sequence assembly and reverse vaccinology.</title>
        <authorList>
            <person name="Welly B.T."/>
            <person name="Miller M.R."/>
            <person name="Stott J.L."/>
            <person name="Blanchard M.T."/>
            <person name="Islas-Trejo A.D."/>
            <person name="O'Rourke S.M."/>
            <person name="Young A.E."/>
            <person name="Medrano J.F."/>
            <person name="Van Eenennaam A.L."/>
        </authorList>
    </citation>
    <scope>NUCLEOTIDE SEQUENCE [LARGE SCALE GENOMIC DNA]</scope>
    <source>
        <strain evidence="1 2">BTF92-0548A/99-0131</strain>
    </source>
</reference>
<accession>A0A1L6MXJ9</accession>